<dbReference type="Gene3D" id="3.20.20.210">
    <property type="match status" value="1"/>
</dbReference>
<dbReference type="CDD" id="cd03309">
    <property type="entry name" value="CmuC_like"/>
    <property type="match status" value="1"/>
</dbReference>
<dbReference type="GO" id="GO:0004853">
    <property type="term" value="F:uroporphyrinogen decarboxylase activity"/>
    <property type="evidence" value="ECO:0007669"/>
    <property type="project" value="InterPro"/>
</dbReference>
<sequence>MLTKRQNLLETIRGGNPDRYVNQFEALAIVGNPYSATNPAPKPGEVNIVNAWGVTRSWPAGTPGPFPVHTGDKIVCPDVTEWKEKVHAPNVVFSDEDWAPFVAQAEKVDRNEQFVTHYVAPGVFEQCHYLMEIQNCLINFYEEPEAMHELIDYITEWELKYAEEVCKHLKPDALFHHDDWGTQMSTFLSPAMFEEFYLPAYKKIYGYYKEHGVQVIIHHSDSYAATLVPYMIEMGIDIWQGVMRSNNIPELIQKYGGQITFMGGVDSALVDYPGWTRDVVEKEVRSICEACGTKFFIPNTSQGGAMSTYPGVYEAVAEEIDKMSKELFK</sequence>
<dbReference type="Proteomes" id="UP000886874">
    <property type="component" value="Unassembled WGS sequence"/>
</dbReference>
<dbReference type="GO" id="GO:0006779">
    <property type="term" value="P:porphyrin-containing compound biosynthetic process"/>
    <property type="evidence" value="ECO:0007669"/>
    <property type="project" value="InterPro"/>
</dbReference>
<evidence type="ECO:0000313" key="2">
    <source>
        <dbReference type="EMBL" id="HIQ69200.1"/>
    </source>
</evidence>
<dbReference type="InterPro" id="IPR000257">
    <property type="entry name" value="Uroporphyrinogen_deCOase"/>
</dbReference>
<dbReference type="EMBL" id="DVFN01000035">
    <property type="protein sequence ID" value="HIQ69200.1"/>
    <property type="molecule type" value="Genomic_DNA"/>
</dbReference>
<accession>A0A9D1CN89</accession>
<feature type="domain" description="Uroporphyrinogen decarboxylase (URO-D)" evidence="1">
    <location>
        <begin position="124"/>
        <end position="322"/>
    </location>
</feature>
<protein>
    <submittedName>
        <fullName evidence="2">Uroporphyrinogen decarboxylase</fullName>
    </submittedName>
</protein>
<dbReference type="Pfam" id="PF01208">
    <property type="entry name" value="URO-D"/>
    <property type="match status" value="1"/>
</dbReference>
<evidence type="ECO:0000313" key="3">
    <source>
        <dbReference type="Proteomes" id="UP000886874"/>
    </source>
</evidence>
<dbReference type="AlphaFoldDB" id="A0A9D1CN89"/>
<evidence type="ECO:0000259" key="1">
    <source>
        <dbReference type="Pfam" id="PF01208"/>
    </source>
</evidence>
<dbReference type="InterPro" id="IPR038071">
    <property type="entry name" value="UROD/MetE-like_sf"/>
</dbReference>
<name>A0A9D1CN89_9FIRM</name>
<comment type="caution">
    <text evidence="2">The sequence shown here is derived from an EMBL/GenBank/DDBJ whole genome shotgun (WGS) entry which is preliminary data.</text>
</comment>
<gene>
    <name evidence="2" type="ORF">IAA67_02560</name>
</gene>
<dbReference type="PANTHER" id="PTHR47099">
    <property type="entry name" value="METHYLCOBAMIDE:COM METHYLTRANSFERASE MTBA"/>
    <property type="match status" value="1"/>
</dbReference>
<organism evidence="2 3">
    <name type="scientific">Candidatus Avoscillospira stercorigallinarum</name>
    <dbReference type="NCBI Taxonomy" id="2840708"/>
    <lineage>
        <taxon>Bacteria</taxon>
        <taxon>Bacillati</taxon>
        <taxon>Bacillota</taxon>
        <taxon>Clostridia</taxon>
        <taxon>Eubacteriales</taxon>
        <taxon>Oscillospiraceae</taxon>
        <taxon>Oscillospiraceae incertae sedis</taxon>
        <taxon>Candidatus Avoscillospira</taxon>
    </lineage>
</organism>
<dbReference type="PANTHER" id="PTHR47099:SF1">
    <property type="entry name" value="METHYLCOBAMIDE:COM METHYLTRANSFERASE MTBA"/>
    <property type="match status" value="1"/>
</dbReference>
<dbReference type="SUPFAM" id="SSF51726">
    <property type="entry name" value="UROD/MetE-like"/>
    <property type="match status" value="1"/>
</dbReference>
<reference evidence="2" key="2">
    <citation type="journal article" date="2021" name="PeerJ">
        <title>Extensive microbial diversity within the chicken gut microbiome revealed by metagenomics and culture.</title>
        <authorList>
            <person name="Gilroy R."/>
            <person name="Ravi A."/>
            <person name="Getino M."/>
            <person name="Pursley I."/>
            <person name="Horton D.L."/>
            <person name="Alikhan N.F."/>
            <person name="Baker D."/>
            <person name="Gharbi K."/>
            <person name="Hall N."/>
            <person name="Watson M."/>
            <person name="Adriaenssens E.M."/>
            <person name="Foster-Nyarko E."/>
            <person name="Jarju S."/>
            <person name="Secka A."/>
            <person name="Antonio M."/>
            <person name="Oren A."/>
            <person name="Chaudhuri R.R."/>
            <person name="La Ragione R."/>
            <person name="Hildebrand F."/>
            <person name="Pallen M.J."/>
        </authorList>
    </citation>
    <scope>NUCLEOTIDE SEQUENCE</scope>
    <source>
        <strain evidence="2">ChiSjej2B20-13462</strain>
    </source>
</reference>
<dbReference type="InterPro" id="IPR052024">
    <property type="entry name" value="Methanogen_methyltrans"/>
</dbReference>
<proteinExistence type="predicted"/>
<reference evidence="2" key="1">
    <citation type="submission" date="2020-10" db="EMBL/GenBank/DDBJ databases">
        <authorList>
            <person name="Gilroy R."/>
        </authorList>
    </citation>
    <scope>NUCLEOTIDE SEQUENCE</scope>
    <source>
        <strain evidence="2">ChiSjej2B20-13462</strain>
    </source>
</reference>